<evidence type="ECO:0000313" key="2">
    <source>
        <dbReference type="EMBL" id="MBD3919405.1"/>
    </source>
</evidence>
<reference evidence="2 3" key="1">
    <citation type="submission" date="2020-09" db="EMBL/GenBank/DDBJ databases">
        <title>Paenibacillus sp. strain PR3 16S rRNA gene Genome sequencing and assembly.</title>
        <authorList>
            <person name="Kim J."/>
        </authorList>
    </citation>
    <scope>NUCLEOTIDE SEQUENCE [LARGE SCALE GENOMIC DNA]</scope>
    <source>
        <strain evidence="2 3">PR3</strain>
    </source>
</reference>
<dbReference type="InterPro" id="IPR011990">
    <property type="entry name" value="TPR-like_helical_dom_sf"/>
</dbReference>
<dbReference type="PANTHER" id="PTHR43630:SF2">
    <property type="entry name" value="GLYCOSYLTRANSFERASE"/>
    <property type="match status" value="1"/>
</dbReference>
<dbReference type="SUPFAM" id="SSF53448">
    <property type="entry name" value="Nucleotide-diphospho-sugar transferases"/>
    <property type="match status" value="1"/>
</dbReference>
<gene>
    <name evidence="2" type="ORF">H8B09_11635</name>
</gene>
<name>A0ABR8MUZ9_9BACL</name>
<dbReference type="SUPFAM" id="SSF48452">
    <property type="entry name" value="TPR-like"/>
    <property type="match status" value="1"/>
</dbReference>
<dbReference type="InterPro" id="IPR001173">
    <property type="entry name" value="Glyco_trans_2-like"/>
</dbReference>
<proteinExistence type="predicted"/>
<evidence type="ECO:0000259" key="1">
    <source>
        <dbReference type="Pfam" id="PF00535"/>
    </source>
</evidence>
<dbReference type="Gene3D" id="1.25.40.10">
    <property type="entry name" value="Tetratricopeptide repeat domain"/>
    <property type="match status" value="1"/>
</dbReference>
<dbReference type="InterPro" id="IPR029044">
    <property type="entry name" value="Nucleotide-diphossugar_trans"/>
</dbReference>
<protein>
    <submittedName>
        <fullName evidence="2">Glycosyltransferase family 2 protein</fullName>
    </submittedName>
</protein>
<dbReference type="Pfam" id="PF00535">
    <property type="entry name" value="Glycos_transf_2"/>
    <property type="match status" value="1"/>
</dbReference>
<sequence length="374" mass="42767">MITISVVLIVKNEEDVLARCLDSVRTAADEIVIVDTGSTDRTREIAAEYTSAVYSFDWIDDFAAARNYAFSLATSAYILWLDADDIFLEADREKLLKLKAELPTNIDAVSMNYHLAKDEYGRVTSSLRRNRLVKRSRGFRWIGAVHEYLEVHGPSLASDIAVTHASLRHDSDRNLRIYEKRLAAGEFFNARDTFYYANELKDHGKYEQAIAQYAKFLSSGEGWVEDNISACAKLSDCYSSLGNDDMMLHYALISFRYGTPLPEFCCRIGYWHLQKNAFDTAAYWYQAALLTPKSAQTWSLTSDQCATWLPHLQLCVCFDRLGDHARAYMHNEKAREYRPHDASVLHNKKYLEGILFPDKTKSEPLDQQEDKVSI</sequence>
<feature type="domain" description="Glycosyltransferase 2-like" evidence="1">
    <location>
        <begin position="5"/>
        <end position="125"/>
    </location>
</feature>
<dbReference type="Proteomes" id="UP000609346">
    <property type="component" value="Unassembled WGS sequence"/>
</dbReference>
<dbReference type="Gene3D" id="3.90.550.10">
    <property type="entry name" value="Spore Coat Polysaccharide Biosynthesis Protein SpsA, Chain A"/>
    <property type="match status" value="1"/>
</dbReference>
<evidence type="ECO:0000313" key="3">
    <source>
        <dbReference type="Proteomes" id="UP000609346"/>
    </source>
</evidence>
<dbReference type="RefSeq" id="WP_191203817.1">
    <property type="nucleotide sequence ID" value="NZ_JACXZA010000002.1"/>
</dbReference>
<comment type="caution">
    <text evidence="2">The sequence shown here is derived from an EMBL/GenBank/DDBJ whole genome shotgun (WGS) entry which is preliminary data.</text>
</comment>
<organism evidence="2 3">
    <name type="scientific">Paenibacillus terricola</name>
    <dbReference type="NCBI Taxonomy" id="2763503"/>
    <lineage>
        <taxon>Bacteria</taxon>
        <taxon>Bacillati</taxon>
        <taxon>Bacillota</taxon>
        <taxon>Bacilli</taxon>
        <taxon>Bacillales</taxon>
        <taxon>Paenibacillaceae</taxon>
        <taxon>Paenibacillus</taxon>
    </lineage>
</organism>
<dbReference type="CDD" id="cd02511">
    <property type="entry name" value="Beta4Glucosyltransferase"/>
    <property type="match status" value="1"/>
</dbReference>
<dbReference type="PANTHER" id="PTHR43630">
    <property type="entry name" value="POLY-BETA-1,6-N-ACETYL-D-GLUCOSAMINE SYNTHASE"/>
    <property type="match status" value="1"/>
</dbReference>
<accession>A0ABR8MUZ9</accession>
<dbReference type="EMBL" id="JACXZA010000002">
    <property type="protein sequence ID" value="MBD3919405.1"/>
    <property type="molecule type" value="Genomic_DNA"/>
</dbReference>
<keyword evidence="3" id="KW-1185">Reference proteome</keyword>